<dbReference type="EMBL" id="JBHTIS010000937">
    <property type="protein sequence ID" value="MFD1047123.1"/>
    <property type="molecule type" value="Genomic_DNA"/>
</dbReference>
<sequence>MATRSMGQVMRPWPAMLIVVESAWTWYRRNWRSTVVSSVLNPVFFLIAMGYGLGSQIQAGPVTGAGREGPLGDLDVRRSAHTTTTYWTYDWF</sequence>
<evidence type="ECO:0008006" key="4">
    <source>
        <dbReference type="Google" id="ProtNLM"/>
    </source>
</evidence>
<evidence type="ECO:0000313" key="2">
    <source>
        <dbReference type="EMBL" id="MFD1047123.1"/>
    </source>
</evidence>
<comment type="caution">
    <text evidence="2">The sequence shown here is derived from an EMBL/GenBank/DDBJ whole genome shotgun (WGS) entry which is preliminary data.</text>
</comment>
<protein>
    <recommendedName>
        <fullName evidence="4">ABC transporter permease</fullName>
    </recommendedName>
</protein>
<evidence type="ECO:0000313" key="3">
    <source>
        <dbReference type="Proteomes" id="UP001597045"/>
    </source>
</evidence>
<gene>
    <name evidence="2" type="ORF">ACFQ1S_16975</name>
</gene>
<evidence type="ECO:0000256" key="1">
    <source>
        <dbReference type="SAM" id="Phobius"/>
    </source>
</evidence>
<name>A0ABW3M9B3_9PSEU</name>
<proteinExistence type="predicted"/>
<feature type="transmembrane region" description="Helical" evidence="1">
    <location>
        <begin position="33"/>
        <end position="53"/>
    </location>
</feature>
<organism evidence="2 3">
    <name type="scientific">Kibdelosporangium lantanae</name>
    <dbReference type="NCBI Taxonomy" id="1497396"/>
    <lineage>
        <taxon>Bacteria</taxon>
        <taxon>Bacillati</taxon>
        <taxon>Actinomycetota</taxon>
        <taxon>Actinomycetes</taxon>
        <taxon>Pseudonocardiales</taxon>
        <taxon>Pseudonocardiaceae</taxon>
        <taxon>Kibdelosporangium</taxon>
    </lineage>
</organism>
<dbReference type="Proteomes" id="UP001597045">
    <property type="component" value="Unassembled WGS sequence"/>
</dbReference>
<keyword evidence="1" id="KW-1133">Transmembrane helix</keyword>
<keyword evidence="1" id="KW-0472">Membrane</keyword>
<keyword evidence="3" id="KW-1185">Reference proteome</keyword>
<keyword evidence="1" id="KW-0812">Transmembrane</keyword>
<accession>A0ABW3M9B3</accession>
<reference evidence="3" key="1">
    <citation type="journal article" date="2019" name="Int. J. Syst. Evol. Microbiol.">
        <title>The Global Catalogue of Microorganisms (GCM) 10K type strain sequencing project: providing services to taxonomists for standard genome sequencing and annotation.</title>
        <authorList>
            <consortium name="The Broad Institute Genomics Platform"/>
            <consortium name="The Broad Institute Genome Sequencing Center for Infectious Disease"/>
            <person name="Wu L."/>
            <person name="Ma J."/>
        </authorList>
    </citation>
    <scope>NUCLEOTIDE SEQUENCE [LARGE SCALE GENOMIC DNA]</scope>
    <source>
        <strain evidence="3">JCM 31486</strain>
    </source>
</reference>